<evidence type="ECO:0000259" key="1">
    <source>
        <dbReference type="Pfam" id="PF18552"/>
    </source>
</evidence>
<reference evidence="3" key="2">
    <citation type="submission" date="2020-05" db="UniProtKB">
        <authorList>
            <consortium name="EnsemblMetazoa"/>
        </authorList>
    </citation>
    <scope>IDENTIFICATION</scope>
    <source>
        <strain evidence="3">JHB</strain>
    </source>
</reference>
<dbReference type="HOGENOM" id="CLU_1596145_0_0_1"/>
<dbReference type="VEuPathDB" id="VectorBase:CQUJHB004604"/>
<accession>B0WLH3</accession>
<dbReference type="InParanoid" id="B0WLH3"/>
<organism>
    <name type="scientific">Culex quinquefasciatus</name>
    <name type="common">Southern house mosquito</name>
    <name type="synonym">Culex pungens</name>
    <dbReference type="NCBI Taxonomy" id="7176"/>
    <lineage>
        <taxon>Eukaryota</taxon>
        <taxon>Metazoa</taxon>
        <taxon>Ecdysozoa</taxon>
        <taxon>Arthropoda</taxon>
        <taxon>Hexapoda</taxon>
        <taxon>Insecta</taxon>
        <taxon>Pterygota</taxon>
        <taxon>Neoptera</taxon>
        <taxon>Endopterygota</taxon>
        <taxon>Diptera</taxon>
        <taxon>Nematocera</taxon>
        <taxon>Culicoidea</taxon>
        <taxon>Culicidae</taxon>
        <taxon>Culicinae</taxon>
        <taxon>Culicini</taxon>
        <taxon>Culex</taxon>
        <taxon>Culex</taxon>
    </lineage>
</organism>
<evidence type="ECO:0000313" key="2">
    <source>
        <dbReference type="EMBL" id="EDS30478.1"/>
    </source>
</evidence>
<proteinExistence type="predicted"/>
<dbReference type="KEGG" id="cqu:CpipJ_CPIJ007675"/>
<keyword evidence="2" id="KW-0030">Aminoacyl-tRNA synthetase</keyword>
<keyword evidence="4" id="KW-1185">Reference proteome</keyword>
<keyword evidence="2" id="KW-0436">Ligase</keyword>
<dbReference type="VEuPathDB" id="VectorBase:CPIJ007675"/>
<dbReference type="EMBL" id="DS231985">
    <property type="protein sequence ID" value="EDS30478.1"/>
    <property type="molecule type" value="Genomic_DNA"/>
</dbReference>
<dbReference type="Pfam" id="PF18552">
    <property type="entry name" value="PheRS_DBD1"/>
    <property type="match status" value="1"/>
</dbReference>
<evidence type="ECO:0000313" key="3">
    <source>
        <dbReference type="EnsemblMetazoa" id="CPIJ007675-PA"/>
    </source>
</evidence>
<dbReference type="OrthoDB" id="238316at2759"/>
<name>B0WLH3_CULQU</name>
<dbReference type="Proteomes" id="UP000002320">
    <property type="component" value="Unassembled WGS sequence"/>
</dbReference>
<dbReference type="EnsemblMetazoa" id="CPIJ007675-RA">
    <property type="protein sequence ID" value="CPIJ007675-PA"/>
    <property type="gene ID" value="CPIJ007675"/>
</dbReference>
<dbReference type="InterPro" id="IPR040724">
    <property type="entry name" value="PheRS_DBD1"/>
</dbReference>
<dbReference type="AlphaFoldDB" id="B0WLH3"/>
<dbReference type="Gene3D" id="3.30.1370.240">
    <property type="match status" value="1"/>
</dbReference>
<gene>
    <name evidence="3" type="primary">6040088</name>
    <name evidence="2" type="ORF">CpipJ_CPIJ007675</name>
</gene>
<feature type="domain" description="PheRS DNA binding" evidence="1">
    <location>
        <begin position="105"/>
        <end position="152"/>
    </location>
</feature>
<sequence>MPFTGMLAEMVLVSLLLQHYFRMPFCSRRRVDAQETTFGGCSGCAEGDERIAGEWQANDITTRRISDLPSPGCDCMMFFGEFIPSPDGIADSESAIMKKRSASCIDQQGTIVDSLDLVPVFVLEHQKIVGGVKSIESTVRGVIQTEQDTRMCWKLNEEGKVILEMGS</sequence>
<protein>
    <submittedName>
        <fullName evidence="2 3">Phenylalanyl-tRNA synthetase alpha chain</fullName>
    </submittedName>
</protein>
<reference evidence="2" key="1">
    <citation type="submission" date="2007-03" db="EMBL/GenBank/DDBJ databases">
        <title>Annotation of Culex pipiens quinquefasciatus.</title>
        <authorList>
            <consortium name="The Broad Institute Genome Sequencing Platform"/>
            <person name="Atkinson P.W."/>
            <person name="Hemingway J."/>
            <person name="Christensen B.M."/>
            <person name="Higgs S."/>
            <person name="Kodira C."/>
            <person name="Hannick L."/>
            <person name="Megy K."/>
            <person name="O'Leary S."/>
            <person name="Pearson M."/>
            <person name="Haas B.J."/>
            <person name="Mauceli E."/>
            <person name="Wortman J.R."/>
            <person name="Lee N.H."/>
            <person name="Guigo R."/>
            <person name="Stanke M."/>
            <person name="Alvarado L."/>
            <person name="Amedeo P."/>
            <person name="Antoine C.H."/>
            <person name="Arensburger P."/>
            <person name="Bidwell S.L."/>
            <person name="Crawford M."/>
            <person name="Camaro F."/>
            <person name="Devon K."/>
            <person name="Engels R."/>
            <person name="Hammond M."/>
            <person name="Howarth C."/>
            <person name="Koehrsen M."/>
            <person name="Lawson D."/>
            <person name="Montgomery P."/>
            <person name="Nene V."/>
            <person name="Nusbaum C."/>
            <person name="Puiu D."/>
            <person name="Romero-Severson J."/>
            <person name="Severson D.W."/>
            <person name="Shumway M."/>
            <person name="Sisk P."/>
            <person name="Stolte C."/>
            <person name="Zeng Q."/>
            <person name="Eisenstadt E."/>
            <person name="Fraser-Liggett C."/>
            <person name="Strausberg R."/>
            <person name="Galagan J."/>
            <person name="Birren B."/>
            <person name="Collins F.H."/>
        </authorList>
    </citation>
    <scope>NUCLEOTIDE SEQUENCE [LARGE SCALE GENOMIC DNA]</scope>
    <source>
        <strain evidence="2">JHB</strain>
    </source>
</reference>
<dbReference type="GO" id="GO:0004812">
    <property type="term" value="F:aminoacyl-tRNA ligase activity"/>
    <property type="evidence" value="ECO:0007669"/>
    <property type="project" value="UniProtKB-KW"/>
</dbReference>
<evidence type="ECO:0000313" key="4">
    <source>
        <dbReference type="Proteomes" id="UP000002320"/>
    </source>
</evidence>